<dbReference type="Pfam" id="PF06429">
    <property type="entry name" value="Flg_bbr_C"/>
    <property type="match status" value="1"/>
</dbReference>
<evidence type="ECO:0000256" key="2">
    <source>
        <dbReference type="ARBA" id="ARBA00004613"/>
    </source>
</evidence>
<comment type="similarity">
    <text evidence="3">Belongs to the flagella basal body rod proteins family.</text>
</comment>
<evidence type="ECO:0000259" key="8">
    <source>
        <dbReference type="Pfam" id="PF22638"/>
    </source>
</evidence>
<comment type="subcellular location">
    <subcellularLocation>
        <location evidence="1">Bacterial flagellum</location>
    </subcellularLocation>
    <subcellularLocation>
        <location evidence="2">Secreted</location>
    </subcellularLocation>
</comment>
<reference evidence="9" key="1">
    <citation type="submission" date="2022-01" db="EMBL/GenBank/DDBJ databases">
        <authorList>
            <person name="Criscuolo A."/>
        </authorList>
    </citation>
    <scope>NUCLEOTIDE SEQUENCE</scope>
    <source>
        <strain evidence="9">CIP111893</strain>
    </source>
</reference>
<keyword evidence="5" id="KW-0964">Secreted</keyword>
<dbReference type="InterPro" id="IPR010930">
    <property type="entry name" value="Flg_bb/hook_C_dom"/>
</dbReference>
<evidence type="ECO:0000256" key="5">
    <source>
        <dbReference type="ARBA" id="ARBA00022525"/>
    </source>
</evidence>
<evidence type="ECO:0000313" key="9">
    <source>
        <dbReference type="EMBL" id="CAH1193011.1"/>
    </source>
</evidence>
<feature type="domain" description="Flagellar hook-associated protein FlgK helical" evidence="8">
    <location>
        <begin position="102"/>
        <end position="281"/>
    </location>
</feature>
<dbReference type="EMBL" id="CAKMMF010000002">
    <property type="protein sequence ID" value="CAH1193011.1"/>
    <property type="molecule type" value="Genomic_DNA"/>
</dbReference>
<dbReference type="InterPro" id="IPR002371">
    <property type="entry name" value="FlgK"/>
</dbReference>
<sequence length="526" mass="56657">MRSTFHGLETSKRAILTQNVAMQTLGHNIANASTEGYTRQRVNLSAARPIEAPGLMRSNAPGQLGTGVQYDSIERVRDSFLDLQYRRENQGLGSWKVQEQTLQSIEKIINEPSNSGLRAVMDKFWNSLEVLNRDPALLSARIDLIGSAVNLADTMKYMDTSLSTVASDITSNIDKKVVEANGYIENIAQLNEIIRKTEALGDNANDYRDQRDVYLDKLSLIADVTFAETPDNMINVISAGVQVVDGTAFTALTAGNAATATSGELAGYVASQAEVTKVRDQLNAMVNTLVNGQVTVKLENGYIPSGNITALNAVTLEDGTVIPAGATIAAGSKIKSAVELQVNGFNGLHELGYSLSDPSQSGISFFTTSDGSSTFNISNIRVNPDIVQDTSKVAASGKYEINGSGARITIKGNSDIAHALAGLRDKVFNYPANMTSLSSGTTDDYFRALTGDLGIRASNAIRNLQNQQDLTDSVAMRRQSVSGVSLDEEMSDMIKFQHAYNAAARNMTTVDEMLDRIINQMGLVGR</sequence>
<dbReference type="Pfam" id="PF22638">
    <property type="entry name" value="FlgK_D1"/>
    <property type="match status" value="1"/>
</dbReference>
<evidence type="ECO:0000313" key="10">
    <source>
        <dbReference type="Proteomes" id="UP000838686"/>
    </source>
</evidence>
<comment type="caution">
    <text evidence="9">The sequence shown here is derived from an EMBL/GenBank/DDBJ whole genome shotgun (WGS) entry which is preliminary data.</text>
</comment>
<proteinExistence type="inferred from homology"/>
<evidence type="ECO:0000256" key="1">
    <source>
        <dbReference type="ARBA" id="ARBA00004365"/>
    </source>
</evidence>
<dbReference type="InterPro" id="IPR053927">
    <property type="entry name" value="FlgK_helical"/>
</dbReference>
<evidence type="ECO:0000256" key="4">
    <source>
        <dbReference type="ARBA" id="ARBA00016244"/>
    </source>
</evidence>
<evidence type="ECO:0000256" key="3">
    <source>
        <dbReference type="ARBA" id="ARBA00009677"/>
    </source>
</evidence>
<organism evidence="9 10">
    <name type="scientific">Paenibacillus plantiphilus</name>
    <dbReference type="NCBI Taxonomy" id="2905650"/>
    <lineage>
        <taxon>Bacteria</taxon>
        <taxon>Bacillati</taxon>
        <taxon>Bacillota</taxon>
        <taxon>Bacilli</taxon>
        <taxon>Bacillales</taxon>
        <taxon>Paenibacillaceae</taxon>
        <taxon>Paenibacillus</taxon>
    </lineage>
</organism>
<dbReference type="SUPFAM" id="SSF64518">
    <property type="entry name" value="Phase 1 flagellin"/>
    <property type="match status" value="1"/>
</dbReference>
<keyword evidence="10" id="KW-1185">Reference proteome</keyword>
<gene>
    <name evidence="9" type="ORF">PAECIP111893_00368</name>
</gene>
<protein>
    <recommendedName>
        <fullName evidence="4">Flagellar hook-associated protein 1</fullName>
    </recommendedName>
</protein>
<dbReference type="NCBIfam" id="TIGR02492">
    <property type="entry name" value="flgK_ends"/>
    <property type="match status" value="1"/>
</dbReference>
<dbReference type="PANTHER" id="PTHR30033">
    <property type="entry name" value="FLAGELLAR HOOK-ASSOCIATED PROTEIN 1"/>
    <property type="match status" value="1"/>
</dbReference>
<dbReference type="Proteomes" id="UP000838686">
    <property type="component" value="Unassembled WGS sequence"/>
</dbReference>
<dbReference type="PANTHER" id="PTHR30033:SF1">
    <property type="entry name" value="FLAGELLAR HOOK-ASSOCIATED PROTEIN 1"/>
    <property type="match status" value="1"/>
</dbReference>
<accession>A0ABM9BRT2</accession>
<keyword evidence="6" id="KW-0975">Bacterial flagellum</keyword>
<name>A0ABM9BRT2_9BACL</name>
<feature type="domain" description="Flagellar basal-body/hook protein C-terminal" evidence="7">
    <location>
        <begin position="481"/>
        <end position="519"/>
    </location>
</feature>
<evidence type="ECO:0000259" key="7">
    <source>
        <dbReference type="Pfam" id="PF06429"/>
    </source>
</evidence>
<dbReference type="RefSeq" id="WP_236338600.1">
    <property type="nucleotide sequence ID" value="NZ_CAKMMF010000002.1"/>
</dbReference>
<evidence type="ECO:0000256" key="6">
    <source>
        <dbReference type="ARBA" id="ARBA00023143"/>
    </source>
</evidence>